<dbReference type="InterPro" id="IPR036322">
    <property type="entry name" value="WD40_repeat_dom_sf"/>
</dbReference>
<keyword evidence="9 15" id="KW-0227">DNA damage</keyword>
<dbReference type="FunCoup" id="A0A067NRB4">
    <property type="interactions" value="652"/>
</dbReference>
<dbReference type="Pfam" id="PF12894">
    <property type="entry name" value="ANAPC4_WD40"/>
    <property type="match status" value="1"/>
</dbReference>
<dbReference type="Pfam" id="PF08606">
    <property type="entry name" value="Prp19"/>
    <property type="match status" value="1"/>
</dbReference>
<evidence type="ECO:0000256" key="5">
    <source>
        <dbReference type="ARBA" id="ARBA00022664"/>
    </source>
</evidence>
<dbReference type="STRING" id="1137138.A0A067NRB4"/>
<evidence type="ECO:0000256" key="13">
    <source>
        <dbReference type="ARBA" id="ARBA00023242"/>
    </source>
</evidence>
<proteinExistence type="inferred from homology"/>
<dbReference type="PROSITE" id="PS50082">
    <property type="entry name" value="WD_REPEATS_2"/>
    <property type="match status" value="1"/>
</dbReference>
<keyword evidence="10 15" id="KW-0833">Ubl conjugation pathway</keyword>
<dbReference type="PANTHER" id="PTHR43995:SF1">
    <property type="entry name" value="PRE-MRNA-PROCESSING FACTOR 19"/>
    <property type="match status" value="1"/>
</dbReference>
<dbReference type="VEuPathDB" id="FungiDB:PLEOSDRAFT_1035913"/>
<keyword evidence="13 15" id="KW-0539">Nucleus</keyword>
<evidence type="ECO:0000256" key="14">
    <source>
        <dbReference type="PROSITE-ProRule" id="PRU00221"/>
    </source>
</evidence>
<gene>
    <name evidence="17" type="ORF">PLEOSDRAFT_1035913</name>
</gene>
<dbReference type="GO" id="GO:0006281">
    <property type="term" value="P:DNA repair"/>
    <property type="evidence" value="ECO:0007669"/>
    <property type="project" value="UniProtKB-KW"/>
</dbReference>
<evidence type="ECO:0000256" key="7">
    <source>
        <dbReference type="ARBA" id="ARBA00022728"/>
    </source>
</evidence>
<dbReference type="InterPro" id="IPR024977">
    <property type="entry name" value="Apc4-like_WD40_dom"/>
</dbReference>
<evidence type="ECO:0000256" key="2">
    <source>
        <dbReference type="ARBA" id="ARBA00004906"/>
    </source>
</evidence>
<evidence type="ECO:0000256" key="4">
    <source>
        <dbReference type="ARBA" id="ARBA00022574"/>
    </source>
</evidence>
<dbReference type="OrthoDB" id="687049at2759"/>
<comment type="similarity">
    <text evidence="3 15">Belongs to the WD repeat PRP19 family.</text>
</comment>
<dbReference type="GO" id="GO:0000398">
    <property type="term" value="P:mRNA splicing, via spliceosome"/>
    <property type="evidence" value="ECO:0007669"/>
    <property type="project" value="InterPro"/>
</dbReference>
<dbReference type="GO" id="GO:0000974">
    <property type="term" value="C:Prp19 complex"/>
    <property type="evidence" value="ECO:0007669"/>
    <property type="project" value="UniProtKB-UniRule"/>
</dbReference>
<name>A0A067NRB4_PLEO1</name>
<comment type="subcellular location">
    <subcellularLocation>
        <location evidence="1 15">Nucleus</location>
    </subcellularLocation>
</comment>
<evidence type="ECO:0000313" key="17">
    <source>
        <dbReference type="EMBL" id="KDQ30454.1"/>
    </source>
</evidence>
<evidence type="ECO:0000256" key="10">
    <source>
        <dbReference type="ARBA" id="ARBA00022786"/>
    </source>
</evidence>
<feature type="repeat" description="WD" evidence="14">
    <location>
        <begin position="253"/>
        <end position="288"/>
    </location>
</feature>
<dbReference type="PANTHER" id="PTHR43995">
    <property type="entry name" value="PRE-MRNA-PROCESSING FACTOR 19"/>
    <property type="match status" value="1"/>
</dbReference>
<dbReference type="SUPFAM" id="SSF50978">
    <property type="entry name" value="WD40 repeat-like"/>
    <property type="match status" value="1"/>
</dbReference>
<evidence type="ECO:0000313" key="18">
    <source>
        <dbReference type="Proteomes" id="UP000027073"/>
    </source>
</evidence>
<keyword evidence="4 14" id="KW-0853">WD repeat</keyword>
<sequence>MFFCAISGEPPQEPVVVAKSGKVYEKRLILKYINENGTDPISGDKLEESDLIVIKASPETAAPRPPTHTSIPAMLQSLQNEYDAIVLETFVLKQQYNSLRQELSYALYQQDAATRVVARLIRERDQAREALANVQATMGIAPTAPAAEDVEMAEGESQPAESLPKEVMAQIDETHQALSAARKKRKPPVGYSTPADVKTFTAKHTIPSLHSSSPAGITCIAVSQSHPSQFLTGGNDKIVQLYDRDTDKVLETLKGHTKKVNHVAFRERDGLPSLLISAGADKIAKIWSHDSASGGYIPKSTIRTHKGDLTGLVVHPTSTLIGLSSLDKTYSLHDLTNFAQVFRSAPSDEAFTSLAIHPDGMLVALGTPTSTIQIYDIRDGSIAATLTPTESSPFTVNTLSFSENGYHLCAPDSLSSAAIWDLRKQKATASIPLGDGFKINRIRYDPSAQFFGIAGSEGLRILAHKTWEELAKFEEAGDVADLAFGENGKEVWGISGREVRIWGVPSE</sequence>
<dbReference type="InterPro" id="IPR055340">
    <property type="entry name" value="RING-Ubox_PRP19"/>
</dbReference>
<dbReference type="EMBL" id="KL198006">
    <property type="protein sequence ID" value="KDQ30454.1"/>
    <property type="molecule type" value="Genomic_DNA"/>
</dbReference>
<dbReference type="GO" id="GO:0005737">
    <property type="term" value="C:cytoplasm"/>
    <property type="evidence" value="ECO:0007669"/>
    <property type="project" value="TreeGrafter"/>
</dbReference>
<dbReference type="CDD" id="cd16656">
    <property type="entry name" value="RING-Ubox_PRP19"/>
    <property type="match status" value="1"/>
</dbReference>
<dbReference type="InterPro" id="IPR003613">
    <property type="entry name" value="Ubox_domain"/>
</dbReference>
<dbReference type="GO" id="GO:0061630">
    <property type="term" value="F:ubiquitin protein ligase activity"/>
    <property type="evidence" value="ECO:0007669"/>
    <property type="project" value="UniProtKB-UniRule"/>
</dbReference>
<dbReference type="InterPro" id="IPR001680">
    <property type="entry name" value="WD40_rpt"/>
</dbReference>
<evidence type="ECO:0000259" key="16">
    <source>
        <dbReference type="PROSITE" id="PS51698"/>
    </source>
</evidence>
<evidence type="ECO:0000256" key="6">
    <source>
        <dbReference type="ARBA" id="ARBA00022679"/>
    </source>
</evidence>
<dbReference type="Gene3D" id="2.130.10.10">
    <property type="entry name" value="YVTN repeat-like/Quinoprotein amine dehydrogenase"/>
    <property type="match status" value="1"/>
</dbReference>
<dbReference type="AlphaFoldDB" id="A0A067NRB4"/>
<evidence type="ECO:0000256" key="9">
    <source>
        <dbReference type="ARBA" id="ARBA00022763"/>
    </source>
</evidence>
<dbReference type="PROSITE" id="PS51698">
    <property type="entry name" value="U_BOX"/>
    <property type="match status" value="1"/>
</dbReference>
<keyword evidence="11 15" id="KW-0508">mRNA splicing</keyword>
<dbReference type="InterPro" id="IPR015943">
    <property type="entry name" value="WD40/YVTN_repeat-like_dom_sf"/>
</dbReference>
<reference evidence="18" key="1">
    <citation type="journal article" date="2014" name="Proc. Natl. Acad. Sci. U.S.A.">
        <title>Extensive sampling of basidiomycete genomes demonstrates inadequacy of the white-rot/brown-rot paradigm for wood decay fungi.</title>
        <authorList>
            <person name="Riley R."/>
            <person name="Salamov A.A."/>
            <person name="Brown D.W."/>
            <person name="Nagy L.G."/>
            <person name="Floudas D."/>
            <person name="Held B.W."/>
            <person name="Levasseur A."/>
            <person name="Lombard V."/>
            <person name="Morin E."/>
            <person name="Otillar R."/>
            <person name="Lindquist E.A."/>
            <person name="Sun H."/>
            <person name="LaButti K.M."/>
            <person name="Schmutz J."/>
            <person name="Jabbour D."/>
            <person name="Luo H."/>
            <person name="Baker S.E."/>
            <person name="Pisabarro A.G."/>
            <person name="Walton J.D."/>
            <person name="Blanchette R.A."/>
            <person name="Henrissat B."/>
            <person name="Martin F."/>
            <person name="Cullen D."/>
            <person name="Hibbett D.S."/>
            <person name="Grigoriev I.V."/>
        </authorList>
    </citation>
    <scope>NUCLEOTIDE SEQUENCE [LARGE SCALE GENOMIC DNA]</scope>
    <source>
        <strain evidence="18">PC15</strain>
    </source>
</reference>
<dbReference type="HOGENOM" id="CLU_023894_0_1_1"/>
<keyword evidence="7 15" id="KW-0747">Spliceosome</keyword>
<dbReference type="Pfam" id="PF00400">
    <property type="entry name" value="WD40"/>
    <property type="match status" value="2"/>
</dbReference>
<dbReference type="GO" id="GO:0071006">
    <property type="term" value="C:U2-type catalytic step 1 spliceosome"/>
    <property type="evidence" value="ECO:0007669"/>
    <property type="project" value="TreeGrafter"/>
</dbReference>
<comment type="pathway">
    <text evidence="2 15">Protein modification; protein ubiquitination.</text>
</comment>
<evidence type="ECO:0000256" key="8">
    <source>
        <dbReference type="ARBA" id="ARBA00022737"/>
    </source>
</evidence>
<dbReference type="InterPro" id="IPR013083">
    <property type="entry name" value="Znf_RING/FYVE/PHD"/>
</dbReference>
<comment type="subunit">
    <text evidence="15">Homotetramer.</text>
</comment>
<comment type="function">
    <text evidence="15">Ubiquitin-protein ligase which is mainly involved pre-mRNA splicing and DNA repair. Required for pre-mRNA splicing as component of the spliceosome.</text>
</comment>
<evidence type="ECO:0000256" key="12">
    <source>
        <dbReference type="ARBA" id="ARBA00023204"/>
    </source>
</evidence>
<evidence type="ECO:0000256" key="1">
    <source>
        <dbReference type="ARBA" id="ARBA00004123"/>
    </source>
</evidence>
<evidence type="ECO:0000256" key="15">
    <source>
        <dbReference type="RuleBase" id="RU367101"/>
    </source>
</evidence>
<dbReference type="InterPro" id="IPR013915">
    <property type="entry name" value="Prp19_cc"/>
</dbReference>
<dbReference type="SMART" id="SM00504">
    <property type="entry name" value="Ubox"/>
    <property type="match status" value="1"/>
</dbReference>
<organism evidence="17 18">
    <name type="scientific">Pleurotus ostreatus (strain PC15)</name>
    <name type="common">Oyster mushroom</name>
    <dbReference type="NCBI Taxonomy" id="1137138"/>
    <lineage>
        <taxon>Eukaryota</taxon>
        <taxon>Fungi</taxon>
        <taxon>Dikarya</taxon>
        <taxon>Basidiomycota</taxon>
        <taxon>Agaricomycotina</taxon>
        <taxon>Agaricomycetes</taxon>
        <taxon>Agaricomycetidae</taxon>
        <taxon>Agaricales</taxon>
        <taxon>Pleurotineae</taxon>
        <taxon>Pleurotaceae</taxon>
        <taxon>Pleurotus</taxon>
    </lineage>
</organism>
<dbReference type="UniPathway" id="UPA00143"/>
<evidence type="ECO:0000256" key="11">
    <source>
        <dbReference type="ARBA" id="ARBA00023187"/>
    </source>
</evidence>
<keyword evidence="5 15" id="KW-0507">mRNA processing</keyword>
<dbReference type="Gene3D" id="3.30.40.10">
    <property type="entry name" value="Zinc/RING finger domain, C3HC4 (zinc finger)"/>
    <property type="match status" value="1"/>
</dbReference>
<protein>
    <recommendedName>
        <fullName evidence="15">Pre-mRNA-processing factor 19</fullName>
        <ecNumber evidence="15">2.3.2.27</ecNumber>
    </recommendedName>
</protein>
<keyword evidence="8" id="KW-0677">Repeat</keyword>
<keyword evidence="6 15" id="KW-0808">Transferase</keyword>
<dbReference type="SUPFAM" id="SSF57850">
    <property type="entry name" value="RING/U-box"/>
    <property type="match status" value="1"/>
</dbReference>
<dbReference type="GO" id="GO:0070534">
    <property type="term" value="P:protein K63-linked ubiquitination"/>
    <property type="evidence" value="ECO:0007669"/>
    <property type="project" value="UniProtKB-UniRule"/>
</dbReference>
<dbReference type="Proteomes" id="UP000027073">
    <property type="component" value="Unassembled WGS sequence"/>
</dbReference>
<comment type="catalytic activity">
    <reaction evidence="15">
        <text>S-ubiquitinyl-[E2 ubiquitin-conjugating enzyme]-L-cysteine + [acceptor protein]-L-lysine = [E2 ubiquitin-conjugating enzyme]-L-cysteine + N(6)-ubiquitinyl-[acceptor protein]-L-lysine.</text>
        <dbReference type="EC" id="2.3.2.27"/>
    </reaction>
</comment>
<keyword evidence="12 15" id="KW-0234">DNA repair</keyword>
<dbReference type="InterPro" id="IPR038959">
    <property type="entry name" value="Prp19"/>
</dbReference>
<accession>A0A067NRB4</accession>
<dbReference type="FunFam" id="3.30.40.10:FF:000027">
    <property type="entry name" value="Pre-mRNA-processing factor 19, putative"/>
    <property type="match status" value="1"/>
</dbReference>
<feature type="domain" description="U-box" evidence="16">
    <location>
        <begin position="1"/>
        <end position="71"/>
    </location>
</feature>
<dbReference type="EC" id="2.3.2.27" evidence="15"/>
<evidence type="ECO:0000256" key="3">
    <source>
        <dbReference type="ARBA" id="ARBA00006388"/>
    </source>
</evidence>
<dbReference type="SMART" id="SM00320">
    <property type="entry name" value="WD40"/>
    <property type="match status" value="6"/>
</dbReference>
<dbReference type="InParanoid" id="A0A067NRB4"/>